<protein>
    <submittedName>
        <fullName evidence="2">Uncharacterized protein</fullName>
    </submittedName>
</protein>
<dbReference type="Proteomes" id="UP000025227">
    <property type="component" value="Unplaced"/>
</dbReference>
<evidence type="ECO:0000313" key="2">
    <source>
        <dbReference type="WBParaSite" id="HCON_00034500-00001"/>
    </source>
</evidence>
<dbReference type="WBParaSite" id="HCON_00034500-00001">
    <property type="protein sequence ID" value="HCON_00034500-00001"/>
    <property type="gene ID" value="HCON_00034500"/>
</dbReference>
<proteinExistence type="predicted"/>
<organism evidence="1 2">
    <name type="scientific">Haemonchus contortus</name>
    <name type="common">Barber pole worm</name>
    <dbReference type="NCBI Taxonomy" id="6289"/>
    <lineage>
        <taxon>Eukaryota</taxon>
        <taxon>Metazoa</taxon>
        <taxon>Ecdysozoa</taxon>
        <taxon>Nematoda</taxon>
        <taxon>Chromadorea</taxon>
        <taxon>Rhabditida</taxon>
        <taxon>Rhabditina</taxon>
        <taxon>Rhabditomorpha</taxon>
        <taxon>Strongyloidea</taxon>
        <taxon>Trichostrongylidae</taxon>
        <taxon>Haemonchus</taxon>
    </lineage>
</organism>
<dbReference type="AlphaFoldDB" id="A0A7I4Y032"/>
<reference evidence="2" key="1">
    <citation type="submission" date="2020-12" db="UniProtKB">
        <authorList>
            <consortium name="WormBaseParasite"/>
        </authorList>
    </citation>
    <scope>IDENTIFICATION</scope>
    <source>
        <strain evidence="2">MHco3</strain>
    </source>
</reference>
<evidence type="ECO:0000313" key="1">
    <source>
        <dbReference type="Proteomes" id="UP000025227"/>
    </source>
</evidence>
<sequence>MSEHGGLESDHVTAAAPANSTTDADQQLQSFIALFHLNSLLVVRQHRTELWENLYDSIPFHSYAALETTVFAYHGSPVIESPIGPLHGCQYKEGSCSTKTVAAVIWTPERDLRVEETEREEGVPTVARPYLARLPCSNPHRNPRLPLRPFDRLSDSLKQSV</sequence>
<accession>A0A7I4Y032</accession>
<keyword evidence="1" id="KW-1185">Reference proteome</keyword>
<name>A0A7I4Y032_HAECO</name>